<gene>
    <name evidence="1" type="ORF">S06H3_65242</name>
</gene>
<evidence type="ECO:0000313" key="1">
    <source>
        <dbReference type="EMBL" id="GAI66731.1"/>
    </source>
</evidence>
<accession>X1RIC2</accession>
<organism evidence="1">
    <name type="scientific">marine sediment metagenome</name>
    <dbReference type="NCBI Taxonomy" id="412755"/>
    <lineage>
        <taxon>unclassified sequences</taxon>
        <taxon>metagenomes</taxon>
        <taxon>ecological metagenomes</taxon>
    </lineage>
</organism>
<name>X1RIC2_9ZZZZ</name>
<sequence length="79" mass="9266">LGIDYYARKFYERLSDQRIDRIFDIIKSNGIDEALLKARDLSFDWHGKAVLRLVGHQALSKALKIMKIPFRLGNRDFDL</sequence>
<feature type="non-terminal residue" evidence="1">
    <location>
        <position position="1"/>
    </location>
</feature>
<dbReference type="EMBL" id="BARV01043853">
    <property type="protein sequence ID" value="GAI66731.1"/>
    <property type="molecule type" value="Genomic_DNA"/>
</dbReference>
<reference evidence="1" key="1">
    <citation type="journal article" date="2014" name="Front. Microbiol.">
        <title>High frequency of phylogenetically diverse reductive dehalogenase-homologous genes in deep subseafloor sedimentary metagenomes.</title>
        <authorList>
            <person name="Kawai M."/>
            <person name="Futagami T."/>
            <person name="Toyoda A."/>
            <person name="Takaki Y."/>
            <person name="Nishi S."/>
            <person name="Hori S."/>
            <person name="Arai W."/>
            <person name="Tsubouchi T."/>
            <person name="Morono Y."/>
            <person name="Uchiyama I."/>
            <person name="Ito T."/>
            <person name="Fujiyama A."/>
            <person name="Inagaki F."/>
            <person name="Takami H."/>
        </authorList>
    </citation>
    <scope>NUCLEOTIDE SEQUENCE</scope>
    <source>
        <strain evidence="1">Expedition CK06-06</strain>
    </source>
</reference>
<proteinExistence type="predicted"/>
<dbReference type="AlphaFoldDB" id="X1RIC2"/>
<protein>
    <submittedName>
        <fullName evidence="1">Uncharacterized protein</fullName>
    </submittedName>
</protein>
<comment type="caution">
    <text evidence="1">The sequence shown here is derived from an EMBL/GenBank/DDBJ whole genome shotgun (WGS) entry which is preliminary data.</text>
</comment>